<dbReference type="RefSeq" id="WP_376810342.1">
    <property type="nucleotide sequence ID" value="NZ_JBHTAC010000060.1"/>
</dbReference>
<keyword evidence="2" id="KW-1185">Reference proteome</keyword>
<evidence type="ECO:0000313" key="2">
    <source>
        <dbReference type="Proteomes" id="UP001596392"/>
    </source>
</evidence>
<accession>A0ABW2H5R9</accession>
<organism evidence="1 2">
    <name type="scientific">Catellatospora aurea</name>
    <dbReference type="NCBI Taxonomy" id="1337874"/>
    <lineage>
        <taxon>Bacteria</taxon>
        <taxon>Bacillati</taxon>
        <taxon>Actinomycetota</taxon>
        <taxon>Actinomycetes</taxon>
        <taxon>Micromonosporales</taxon>
        <taxon>Micromonosporaceae</taxon>
        <taxon>Catellatospora</taxon>
    </lineage>
</organism>
<dbReference type="EMBL" id="JBHTAC010000060">
    <property type="protein sequence ID" value="MFC7247622.1"/>
    <property type="molecule type" value="Genomic_DNA"/>
</dbReference>
<comment type="caution">
    <text evidence="1">The sequence shown here is derived from an EMBL/GenBank/DDBJ whole genome shotgun (WGS) entry which is preliminary data.</text>
</comment>
<gene>
    <name evidence="1" type="ORF">ACFQO7_34600</name>
</gene>
<dbReference type="Proteomes" id="UP001596392">
    <property type="component" value="Unassembled WGS sequence"/>
</dbReference>
<protein>
    <submittedName>
        <fullName evidence="1">Uncharacterized protein</fullName>
    </submittedName>
</protein>
<evidence type="ECO:0000313" key="1">
    <source>
        <dbReference type="EMBL" id="MFC7247622.1"/>
    </source>
</evidence>
<sequence>MQGTTYGSALAEPVAETREELRFVRAMNAAHAWDTSLPTIQRILDFLTREAADER</sequence>
<proteinExistence type="predicted"/>
<name>A0ABW2H5R9_9ACTN</name>
<reference evidence="2" key="1">
    <citation type="journal article" date="2019" name="Int. J. Syst. Evol. Microbiol.">
        <title>The Global Catalogue of Microorganisms (GCM) 10K type strain sequencing project: providing services to taxonomists for standard genome sequencing and annotation.</title>
        <authorList>
            <consortium name="The Broad Institute Genomics Platform"/>
            <consortium name="The Broad Institute Genome Sequencing Center for Infectious Disease"/>
            <person name="Wu L."/>
            <person name="Ma J."/>
        </authorList>
    </citation>
    <scope>NUCLEOTIDE SEQUENCE [LARGE SCALE GENOMIC DNA]</scope>
    <source>
        <strain evidence="2">CGMCC 1.9106</strain>
    </source>
</reference>